<dbReference type="PROSITE" id="PS00134">
    <property type="entry name" value="TRYPSIN_HIS"/>
    <property type="match status" value="1"/>
</dbReference>
<reference evidence="6" key="1">
    <citation type="submission" date="2021-01" db="EMBL/GenBank/DDBJ databases">
        <authorList>
            <person name="Corre E."/>
            <person name="Pelletier E."/>
            <person name="Niang G."/>
            <person name="Scheremetjew M."/>
            <person name="Finn R."/>
            <person name="Kale V."/>
            <person name="Holt S."/>
            <person name="Cochrane G."/>
            <person name="Meng A."/>
            <person name="Brown T."/>
            <person name="Cohen L."/>
        </authorList>
    </citation>
    <scope>NUCLEOTIDE SEQUENCE</scope>
    <source>
        <strain evidence="6">308</strain>
    </source>
</reference>
<keyword evidence="1" id="KW-0843">Virulence</keyword>
<evidence type="ECO:0000256" key="2">
    <source>
        <dbReference type="ARBA" id="ARBA00023157"/>
    </source>
</evidence>
<name>A0A7S1BBH9_9STRA</name>
<dbReference type="AlphaFoldDB" id="A0A7S1BBH9"/>
<dbReference type="SMART" id="SM00020">
    <property type="entry name" value="Tryp_SPc"/>
    <property type="match status" value="1"/>
</dbReference>
<dbReference type="Gene3D" id="2.40.10.10">
    <property type="entry name" value="Trypsin-like serine proteases"/>
    <property type="match status" value="1"/>
</dbReference>
<dbReference type="InterPro" id="IPR001254">
    <property type="entry name" value="Trypsin_dom"/>
</dbReference>
<proteinExistence type="predicted"/>
<dbReference type="EMBL" id="HBFR01010509">
    <property type="protein sequence ID" value="CAD8880440.1"/>
    <property type="molecule type" value="Transcribed_RNA"/>
</dbReference>
<dbReference type="PANTHER" id="PTHR24276:SF98">
    <property type="entry name" value="FI18310P1-RELATED"/>
    <property type="match status" value="1"/>
</dbReference>
<protein>
    <recommendedName>
        <fullName evidence="5">Peptidase S1 domain-containing protein</fullName>
    </recommendedName>
</protein>
<dbReference type="Pfam" id="PF00089">
    <property type="entry name" value="Trypsin"/>
    <property type="match status" value="1"/>
</dbReference>
<evidence type="ECO:0000259" key="5">
    <source>
        <dbReference type="PROSITE" id="PS50240"/>
    </source>
</evidence>
<dbReference type="InterPro" id="IPR043504">
    <property type="entry name" value="Peptidase_S1_PA_chymotrypsin"/>
</dbReference>
<feature type="signal peptide" evidence="4">
    <location>
        <begin position="1"/>
        <end position="33"/>
    </location>
</feature>
<keyword evidence="3" id="KW-0325">Glycoprotein</keyword>
<evidence type="ECO:0000256" key="4">
    <source>
        <dbReference type="SAM" id="SignalP"/>
    </source>
</evidence>
<dbReference type="SUPFAM" id="SSF50494">
    <property type="entry name" value="Trypsin-like serine proteases"/>
    <property type="match status" value="1"/>
</dbReference>
<evidence type="ECO:0000256" key="3">
    <source>
        <dbReference type="ARBA" id="ARBA00023180"/>
    </source>
</evidence>
<evidence type="ECO:0000256" key="1">
    <source>
        <dbReference type="ARBA" id="ARBA00023026"/>
    </source>
</evidence>
<accession>A0A7S1BBH9</accession>
<dbReference type="InterPro" id="IPR009003">
    <property type="entry name" value="Peptidase_S1_PA"/>
</dbReference>
<evidence type="ECO:0000313" key="6">
    <source>
        <dbReference type="EMBL" id="CAD8880440.1"/>
    </source>
</evidence>
<dbReference type="InterPro" id="IPR050430">
    <property type="entry name" value="Peptidase_S1"/>
</dbReference>
<dbReference type="PROSITE" id="PS50240">
    <property type="entry name" value="TRYPSIN_DOM"/>
    <property type="match status" value="1"/>
</dbReference>
<dbReference type="PANTHER" id="PTHR24276">
    <property type="entry name" value="POLYSERASE-RELATED"/>
    <property type="match status" value="1"/>
</dbReference>
<feature type="domain" description="Peptidase S1" evidence="5">
    <location>
        <begin position="26"/>
        <end position="283"/>
    </location>
</feature>
<dbReference type="GO" id="GO:0006508">
    <property type="term" value="P:proteolysis"/>
    <property type="evidence" value="ECO:0007669"/>
    <property type="project" value="InterPro"/>
</dbReference>
<keyword evidence="4" id="KW-0732">Signal</keyword>
<keyword evidence="2" id="KW-1015">Disulfide bond</keyword>
<sequence>MALSVFPKKTRFSPCISLGVLLVFALFPGICESIVTIDDPSEAVVNVRNYPFFVALYARGDCAGTIISRRHVVTAAHCVCGSPKAGIPVLFADGRKIVPVRGYRNPACVFDCKKDGPNRCDVAVLAFDVDVAKAGDAAIVPVYAGKDEVGRAMEIFGYGISGKASTFAGNPKKCRKAKVDRKFRMATNVVDRVNGKLRVVEYDLTNRPGEGIAEDGDSGGPALITVGAKKYIIGVNSGTSEKNPCEIGAVDQYARLSIHYNFIQNAMGGEVSPWVTWNKKTTKCKKIKNKKQCGKSNQCRWKKNKCMNKK</sequence>
<feature type="chain" id="PRO_5030923806" description="Peptidase S1 domain-containing protein" evidence="4">
    <location>
        <begin position="34"/>
        <end position="310"/>
    </location>
</feature>
<dbReference type="GO" id="GO:0004252">
    <property type="term" value="F:serine-type endopeptidase activity"/>
    <property type="evidence" value="ECO:0007669"/>
    <property type="project" value="InterPro"/>
</dbReference>
<dbReference type="InterPro" id="IPR018114">
    <property type="entry name" value="TRYPSIN_HIS"/>
</dbReference>
<organism evidence="6">
    <name type="scientific">Corethron hystrix</name>
    <dbReference type="NCBI Taxonomy" id="216773"/>
    <lineage>
        <taxon>Eukaryota</taxon>
        <taxon>Sar</taxon>
        <taxon>Stramenopiles</taxon>
        <taxon>Ochrophyta</taxon>
        <taxon>Bacillariophyta</taxon>
        <taxon>Coscinodiscophyceae</taxon>
        <taxon>Corethrophycidae</taxon>
        <taxon>Corethrales</taxon>
        <taxon>Corethraceae</taxon>
        <taxon>Corethron</taxon>
    </lineage>
</organism>
<gene>
    <name evidence="6" type="ORF">CHYS00102_LOCUS7626</name>
</gene>